<gene>
    <name evidence="7" type="ORF">MNEG_5307</name>
</gene>
<protein>
    <recommendedName>
        <fullName evidence="9">ABC transmembrane type-1 domain-containing protein</fullName>
    </recommendedName>
</protein>
<dbReference type="STRING" id="145388.A0A0D2MQG3"/>
<dbReference type="AlphaFoldDB" id="A0A0D2MQG3"/>
<dbReference type="Gene3D" id="1.20.1560.10">
    <property type="entry name" value="ABC transporter type 1, transmembrane domain"/>
    <property type="match status" value="1"/>
</dbReference>
<dbReference type="EMBL" id="KK101001">
    <property type="protein sequence ID" value="KIZ02657.1"/>
    <property type="molecule type" value="Genomic_DNA"/>
</dbReference>
<dbReference type="RefSeq" id="XP_013901676.1">
    <property type="nucleotide sequence ID" value="XM_014046222.1"/>
</dbReference>
<evidence type="ECO:0000256" key="4">
    <source>
        <dbReference type="ARBA" id="ARBA00022989"/>
    </source>
</evidence>
<evidence type="ECO:0000256" key="5">
    <source>
        <dbReference type="ARBA" id="ARBA00023136"/>
    </source>
</evidence>
<feature type="transmembrane region" description="Helical" evidence="6">
    <location>
        <begin position="145"/>
        <end position="168"/>
    </location>
</feature>
<keyword evidence="3" id="KW-0067">ATP-binding</keyword>
<dbReference type="Proteomes" id="UP000054498">
    <property type="component" value="Unassembled WGS sequence"/>
</dbReference>
<keyword evidence="1 6" id="KW-0812">Transmembrane</keyword>
<dbReference type="GO" id="GO:0042626">
    <property type="term" value="F:ATPase-coupled transmembrane transporter activity"/>
    <property type="evidence" value="ECO:0007669"/>
    <property type="project" value="TreeGrafter"/>
</dbReference>
<sequence length="203" mass="22771">MWAWLIGTGQPGLGGAGIWSRICWTWVNPLINKGWAETLEEDDARFLVPARDEVEPLAARFESKYEQILKARTARRARGVTRAPLVNATTEALLRIFWLEFIWHSFWALVETAARVLSPLALREFLRWLQRDAADGAAEADWRGWLLALAVLAGGGSLTLIHHVFFWVGMRLGYIMRQQVVSAIHAKVLRLNSASVAHASTGT</sequence>
<dbReference type="PANTHER" id="PTHR24223">
    <property type="entry name" value="ATP-BINDING CASSETTE SUB-FAMILY C"/>
    <property type="match status" value="1"/>
</dbReference>
<organism evidence="7 8">
    <name type="scientific">Monoraphidium neglectum</name>
    <dbReference type="NCBI Taxonomy" id="145388"/>
    <lineage>
        <taxon>Eukaryota</taxon>
        <taxon>Viridiplantae</taxon>
        <taxon>Chlorophyta</taxon>
        <taxon>core chlorophytes</taxon>
        <taxon>Chlorophyceae</taxon>
        <taxon>CS clade</taxon>
        <taxon>Sphaeropleales</taxon>
        <taxon>Selenastraceae</taxon>
        <taxon>Monoraphidium</taxon>
    </lineage>
</organism>
<evidence type="ECO:0000313" key="8">
    <source>
        <dbReference type="Proteomes" id="UP000054498"/>
    </source>
</evidence>
<dbReference type="InterPro" id="IPR050173">
    <property type="entry name" value="ABC_transporter_C-like"/>
</dbReference>
<evidence type="ECO:0000256" key="3">
    <source>
        <dbReference type="ARBA" id="ARBA00022840"/>
    </source>
</evidence>
<dbReference type="SUPFAM" id="SSF90123">
    <property type="entry name" value="ABC transporter transmembrane region"/>
    <property type="match status" value="1"/>
</dbReference>
<evidence type="ECO:0000256" key="6">
    <source>
        <dbReference type="SAM" id="Phobius"/>
    </source>
</evidence>
<keyword evidence="4 6" id="KW-1133">Transmembrane helix</keyword>
<dbReference type="GeneID" id="25738184"/>
<name>A0A0D2MQG3_9CHLO</name>
<evidence type="ECO:0008006" key="9">
    <source>
        <dbReference type="Google" id="ProtNLM"/>
    </source>
</evidence>
<evidence type="ECO:0000256" key="2">
    <source>
        <dbReference type="ARBA" id="ARBA00022741"/>
    </source>
</evidence>
<dbReference type="InterPro" id="IPR036640">
    <property type="entry name" value="ABC1_TM_sf"/>
</dbReference>
<keyword evidence="5 6" id="KW-0472">Membrane</keyword>
<evidence type="ECO:0000313" key="7">
    <source>
        <dbReference type="EMBL" id="KIZ02657.1"/>
    </source>
</evidence>
<dbReference type="KEGG" id="mng:MNEG_5307"/>
<reference evidence="7 8" key="1">
    <citation type="journal article" date="2013" name="BMC Genomics">
        <title>Reconstruction of the lipid metabolism for the microalga Monoraphidium neglectum from its genome sequence reveals characteristics suitable for biofuel production.</title>
        <authorList>
            <person name="Bogen C."/>
            <person name="Al-Dilaimi A."/>
            <person name="Albersmeier A."/>
            <person name="Wichmann J."/>
            <person name="Grundmann M."/>
            <person name="Rupp O."/>
            <person name="Lauersen K.J."/>
            <person name="Blifernez-Klassen O."/>
            <person name="Kalinowski J."/>
            <person name="Goesmann A."/>
            <person name="Mussgnug J.H."/>
            <person name="Kruse O."/>
        </authorList>
    </citation>
    <scope>NUCLEOTIDE SEQUENCE [LARGE SCALE GENOMIC DNA]</scope>
    <source>
        <strain evidence="7 8">SAG 48.87</strain>
    </source>
</reference>
<proteinExistence type="predicted"/>
<dbReference type="GO" id="GO:0016020">
    <property type="term" value="C:membrane"/>
    <property type="evidence" value="ECO:0007669"/>
    <property type="project" value="InterPro"/>
</dbReference>
<dbReference type="OrthoDB" id="538003at2759"/>
<dbReference type="GO" id="GO:0005524">
    <property type="term" value="F:ATP binding"/>
    <property type="evidence" value="ECO:0007669"/>
    <property type="project" value="UniProtKB-KW"/>
</dbReference>
<dbReference type="PANTHER" id="PTHR24223:SF453">
    <property type="entry name" value="ABC TRANSPORTER"/>
    <property type="match status" value="1"/>
</dbReference>
<accession>A0A0D2MQG3</accession>
<keyword evidence="8" id="KW-1185">Reference proteome</keyword>
<evidence type="ECO:0000256" key="1">
    <source>
        <dbReference type="ARBA" id="ARBA00022692"/>
    </source>
</evidence>
<keyword evidence="2" id="KW-0547">Nucleotide-binding</keyword>